<comment type="caution">
    <text evidence="2">The sequence shown here is derived from an EMBL/GenBank/DDBJ whole genome shotgun (WGS) entry which is preliminary data.</text>
</comment>
<evidence type="ECO:0000313" key="2">
    <source>
        <dbReference type="EMBL" id="RUR69240.1"/>
    </source>
</evidence>
<dbReference type="OrthoDB" id="327733at2"/>
<dbReference type="InterPro" id="IPR018946">
    <property type="entry name" value="PhoD-like_MPP"/>
</dbReference>
<dbReference type="EMBL" id="RXFT01000008">
    <property type="protein sequence ID" value="RUR69240.1"/>
    <property type="molecule type" value="Genomic_DNA"/>
</dbReference>
<organism evidence="2 3">
    <name type="scientific">Variovorax guangxiensis</name>
    <dbReference type="NCBI Taxonomy" id="1775474"/>
    <lineage>
        <taxon>Bacteria</taxon>
        <taxon>Pseudomonadati</taxon>
        <taxon>Pseudomonadota</taxon>
        <taxon>Betaproteobacteria</taxon>
        <taxon>Burkholderiales</taxon>
        <taxon>Comamonadaceae</taxon>
        <taxon>Variovorax</taxon>
    </lineage>
</organism>
<name>A0A3S0ZBF4_9BURK</name>
<reference evidence="2 3" key="1">
    <citation type="submission" date="2018-12" db="EMBL/GenBank/DDBJ databases">
        <title>The genome sequences of Variovorax guangxiensis DSM 27352.</title>
        <authorList>
            <person name="Gao J."/>
            <person name="Sun J."/>
        </authorList>
    </citation>
    <scope>NUCLEOTIDE SEQUENCE [LARGE SCALE GENOMIC DNA]</scope>
    <source>
        <strain evidence="2 3">DSM 27352</strain>
    </source>
</reference>
<evidence type="ECO:0000259" key="1">
    <source>
        <dbReference type="Pfam" id="PF09423"/>
    </source>
</evidence>
<dbReference type="Proteomes" id="UP000281118">
    <property type="component" value="Unassembled WGS sequence"/>
</dbReference>
<sequence length="330" mass="37677">MIRLTPAPRPAERGAPMKIAFTSCMNFKPGPDGYQRVWNRIAQEQPDYLFLLGDQIYMDFFPRLGEPSGWDAAKFADVMQGKYEAQWSVPNFKALRDALRQKQGNGGGVYGTWDDHDFAWNNAQGSDVSAPVKQQTRRLFTQYMQIEQLKNPAHLDPAVDGIYYSIPLMHQQQRIGKAIFLDTRWYSTAPGDSKPLLGQKQLDYLKQELADEQGYVLICAGMPIRATGNGWMRYRDDYARFRAIIQGRKSIFLTGDIHENAFLPPAGETKMFEVVSSGAFVTKYYLTGERENFGILEYTPGSTDIKLFDKRGLEMHNVIDNATFMHQEIR</sequence>
<dbReference type="InterPro" id="IPR029052">
    <property type="entry name" value="Metallo-depent_PP-like"/>
</dbReference>
<dbReference type="AlphaFoldDB" id="A0A3S0ZBF4"/>
<accession>A0A3S0ZBF4</accession>
<gene>
    <name evidence="2" type="ORF">EJP67_19480</name>
</gene>
<proteinExistence type="predicted"/>
<dbReference type="Gene3D" id="3.60.21.70">
    <property type="entry name" value="PhoD-like phosphatase"/>
    <property type="match status" value="1"/>
</dbReference>
<dbReference type="SUPFAM" id="SSF56300">
    <property type="entry name" value="Metallo-dependent phosphatases"/>
    <property type="match status" value="1"/>
</dbReference>
<feature type="domain" description="PhoD-like phosphatase metallophosphatase" evidence="1">
    <location>
        <begin position="20"/>
        <end position="261"/>
    </location>
</feature>
<dbReference type="Pfam" id="PF09423">
    <property type="entry name" value="PhoD"/>
    <property type="match status" value="1"/>
</dbReference>
<dbReference type="PANTHER" id="PTHR33987">
    <property type="entry name" value="CALCINEURIN-LIKE METALLO-PHOSPHOESTERASE SUPERFAMILY PROTEIN"/>
    <property type="match status" value="1"/>
</dbReference>
<protein>
    <submittedName>
        <fullName evidence="2">Alkaline phosphatase family protein</fullName>
    </submittedName>
</protein>
<dbReference type="InterPro" id="IPR038607">
    <property type="entry name" value="PhoD-like_sf"/>
</dbReference>
<evidence type="ECO:0000313" key="3">
    <source>
        <dbReference type="Proteomes" id="UP000281118"/>
    </source>
</evidence>
<dbReference type="CDD" id="cd07389">
    <property type="entry name" value="MPP_PhoD"/>
    <property type="match status" value="1"/>
</dbReference>
<dbReference type="PANTHER" id="PTHR33987:SF1">
    <property type="entry name" value="CALCINEURIN-LIKE METALLO-PHOSPHOESTERASE SUPERFAMILY PROTEIN"/>
    <property type="match status" value="1"/>
</dbReference>